<evidence type="ECO:0000256" key="4">
    <source>
        <dbReference type="ARBA" id="ARBA00022776"/>
    </source>
</evidence>
<feature type="coiled-coil region" evidence="11">
    <location>
        <begin position="484"/>
        <end position="511"/>
    </location>
</feature>
<comment type="subcellular location">
    <subcellularLocation>
        <location evidence="10">Chromosome</location>
        <location evidence="10">Centromere</location>
        <location evidence="10">Kinetochore</location>
    </subcellularLocation>
    <subcellularLocation>
        <location evidence="10">Nucleus</location>
    </subcellularLocation>
</comment>
<evidence type="ECO:0000313" key="15">
    <source>
        <dbReference type="Proteomes" id="UP001107558"/>
    </source>
</evidence>
<dbReference type="Pfam" id="PF03801">
    <property type="entry name" value="Ndc80_HEC"/>
    <property type="match status" value="1"/>
</dbReference>
<comment type="subunit">
    <text evidence="10">Component of the NDC80 complex.</text>
</comment>
<dbReference type="GO" id="GO:0051315">
    <property type="term" value="P:attachment of mitotic spindle microtubules to kinetochore"/>
    <property type="evidence" value="ECO:0007669"/>
    <property type="project" value="UniProtKB-UniRule"/>
</dbReference>
<evidence type="ECO:0000256" key="2">
    <source>
        <dbReference type="ARBA" id="ARBA00022454"/>
    </source>
</evidence>
<dbReference type="OrthoDB" id="7459479at2759"/>
<name>A0A9J6C5Z4_POLVA</name>
<organism evidence="14 15">
    <name type="scientific">Polypedilum vanderplanki</name>
    <name type="common">Sleeping chironomid midge</name>
    <dbReference type="NCBI Taxonomy" id="319348"/>
    <lineage>
        <taxon>Eukaryota</taxon>
        <taxon>Metazoa</taxon>
        <taxon>Ecdysozoa</taxon>
        <taxon>Arthropoda</taxon>
        <taxon>Hexapoda</taxon>
        <taxon>Insecta</taxon>
        <taxon>Pterygota</taxon>
        <taxon>Neoptera</taxon>
        <taxon>Endopterygota</taxon>
        <taxon>Diptera</taxon>
        <taxon>Nematocera</taxon>
        <taxon>Chironomoidea</taxon>
        <taxon>Chironomidae</taxon>
        <taxon>Chironominae</taxon>
        <taxon>Polypedilum</taxon>
        <taxon>Polypedilum</taxon>
    </lineage>
</organism>
<keyword evidence="2 10" id="KW-0158">Chromosome</keyword>
<evidence type="ECO:0000256" key="7">
    <source>
        <dbReference type="ARBA" id="ARBA00023242"/>
    </source>
</evidence>
<proteinExistence type="inferred from homology"/>
<feature type="region of interest" description="Disordered" evidence="12">
    <location>
        <begin position="1"/>
        <end position="81"/>
    </location>
</feature>
<feature type="domain" description="Kinetochore protein Ndc80 CH" evidence="13">
    <location>
        <begin position="84"/>
        <end position="204"/>
    </location>
</feature>
<evidence type="ECO:0000256" key="1">
    <source>
        <dbReference type="ARBA" id="ARBA00007050"/>
    </source>
</evidence>
<evidence type="ECO:0000256" key="5">
    <source>
        <dbReference type="ARBA" id="ARBA00022838"/>
    </source>
</evidence>
<dbReference type="InterPro" id="IPR055260">
    <property type="entry name" value="Ndc80_CH"/>
</dbReference>
<keyword evidence="15" id="KW-1185">Reference proteome</keyword>
<dbReference type="AlphaFoldDB" id="A0A9J6C5Z4"/>
<evidence type="ECO:0000256" key="3">
    <source>
        <dbReference type="ARBA" id="ARBA00022618"/>
    </source>
</evidence>
<keyword evidence="8 10" id="KW-0131">Cell cycle</keyword>
<evidence type="ECO:0000256" key="11">
    <source>
        <dbReference type="SAM" id="Coils"/>
    </source>
</evidence>
<accession>A0A9J6C5Z4</accession>
<comment type="caution">
    <text evidence="14">The sequence shown here is derived from an EMBL/GenBank/DDBJ whole genome shotgun (WGS) entry which is preliminary data.</text>
</comment>
<comment type="similarity">
    <text evidence="1 10">Belongs to the NDC80/HEC1 family.</text>
</comment>
<feature type="coiled-coil region" evidence="11">
    <location>
        <begin position="260"/>
        <end position="306"/>
    </location>
</feature>
<reference evidence="14" key="1">
    <citation type="submission" date="2021-03" db="EMBL/GenBank/DDBJ databases">
        <title>Chromosome level genome of the anhydrobiotic midge Polypedilum vanderplanki.</title>
        <authorList>
            <person name="Yoshida Y."/>
            <person name="Kikawada T."/>
            <person name="Gusev O."/>
        </authorList>
    </citation>
    <scope>NUCLEOTIDE SEQUENCE</scope>
    <source>
        <strain evidence="14">NIAS01</strain>
        <tissue evidence="14">Whole body or cell culture</tissue>
    </source>
</reference>
<dbReference type="Proteomes" id="UP001107558">
    <property type="component" value="Chromosome 2"/>
</dbReference>
<sequence>MSQIPRRTSEFQVGSAKRSLSNKQQPSRSTLVRQPSSVGISGGGGNNNARSSSIAFGRVSATPMRTPARTPNRSSSKDRGTIVPMTAEKEKAPVDDREYLCTVTNFILEDLSKIEIFKELTHKGLKSMTLKNFIMILRHYIQYICNVPNDFMTNYIDFVYNLLIQLEYPYNINKSSLKTPNAPHCFNNIIVLLGWLAEFSKCDDEDVQYKTTEELPDNQIIQKLMNSTKHAYSLFNEAKSTDDIENKIMNFYLESQVGPCSDVESEIKRLKFEIEQLQKDIKPVSLSNELKEKQELSDQLNDQIKLRNGNINVLNRKIANLRADYALRREAEEHSAHELQTLQFKLKNQQMSVENRQDLLIEITQLKSALASKRNATMELSESSAEREIVLSNIISKKFSLIDRLNNLLYKLSSDLEIVGEKISFDPADFQIQSTKNDQQMNEMINQMHQGLKALKEQCLHIFSISKEKIINMEAEVHSYKTQNDLYEIQVQKIKSEFEKLEEEEFAIENEVISLVQNIQSNYKDRIDKIETSKKEILERNKGLVAYEQKIKELTEERIELGKKVVVECNQLYEQRKEEIENRRNELRRTIKTIDNYERNKQPLPDNLQKILDQVIKRKNK</sequence>
<dbReference type="EMBL" id="JADBJN010000002">
    <property type="protein sequence ID" value="KAG5677251.1"/>
    <property type="molecule type" value="Genomic_DNA"/>
</dbReference>
<evidence type="ECO:0000256" key="10">
    <source>
        <dbReference type="RuleBase" id="RU368072"/>
    </source>
</evidence>
<comment type="function">
    <text evidence="10">Acts as a component of the essential kinetochore-associated NDC80 complex, which is required for chromosome segregation and spindle checkpoint activity.</text>
</comment>
<evidence type="ECO:0000256" key="12">
    <source>
        <dbReference type="SAM" id="MobiDB-lite"/>
    </source>
</evidence>
<evidence type="ECO:0000313" key="14">
    <source>
        <dbReference type="EMBL" id="KAG5677251.1"/>
    </source>
</evidence>
<keyword evidence="3 10" id="KW-0132">Cell division</keyword>
<gene>
    <name evidence="14" type="ORF">PVAND_007023</name>
</gene>
<keyword evidence="4 10" id="KW-0498">Mitosis</keyword>
<dbReference type="GO" id="GO:0051301">
    <property type="term" value="P:cell division"/>
    <property type="evidence" value="ECO:0007669"/>
    <property type="project" value="UniProtKB-UniRule"/>
</dbReference>
<keyword evidence="6 11" id="KW-0175">Coiled coil</keyword>
<evidence type="ECO:0000256" key="9">
    <source>
        <dbReference type="ARBA" id="ARBA00023328"/>
    </source>
</evidence>
<keyword evidence="5 10" id="KW-0995">Kinetochore</keyword>
<dbReference type="GO" id="GO:0031262">
    <property type="term" value="C:Ndc80 complex"/>
    <property type="evidence" value="ECO:0007669"/>
    <property type="project" value="UniProtKB-UniRule"/>
</dbReference>
<protein>
    <recommendedName>
        <fullName evidence="10">Kinetochore protein NDC80</fullName>
    </recommendedName>
</protein>
<dbReference type="Gene3D" id="1.10.418.30">
    <property type="entry name" value="Ncd80 complex, Ncd80 subunit"/>
    <property type="match status" value="1"/>
</dbReference>
<dbReference type="GO" id="GO:0005634">
    <property type="term" value="C:nucleus"/>
    <property type="evidence" value="ECO:0007669"/>
    <property type="project" value="UniProtKB-SubCell"/>
</dbReference>
<keyword evidence="7 10" id="KW-0539">Nucleus</keyword>
<evidence type="ECO:0000256" key="6">
    <source>
        <dbReference type="ARBA" id="ARBA00023054"/>
    </source>
</evidence>
<dbReference type="InterPro" id="IPR038273">
    <property type="entry name" value="Ndc80_sf"/>
</dbReference>
<dbReference type="InterPro" id="IPR005550">
    <property type="entry name" value="Kinetochore_Ndc80"/>
</dbReference>
<feature type="compositionally biased region" description="Polar residues" evidence="12">
    <location>
        <begin position="1"/>
        <end position="35"/>
    </location>
</feature>
<keyword evidence="9 10" id="KW-0137">Centromere</keyword>
<evidence type="ECO:0000259" key="13">
    <source>
        <dbReference type="Pfam" id="PF03801"/>
    </source>
</evidence>
<evidence type="ECO:0000256" key="8">
    <source>
        <dbReference type="ARBA" id="ARBA00023306"/>
    </source>
</evidence>
<feature type="coiled-coil region" evidence="11">
    <location>
        <begin position="544"/>
        <end position="600"/>
    </location>
</feature>
<dbReference type="PANTHER" id="PTHR10643">
    <property type="entry name" value="KINETOCHORE PROTEIN NDC80"/>
    <property type="match status" value="1"/>
</dbReference>
<dbReference type="PANTHER" id="PTHR10643:SF2">
    <property type="entry name" value="KINETOCHORE PROTEIN NDC80 HOMOLOG"/>
    <property type="match status" value="1"/>
</dbReference>